<keyword evidence="9" id="KW-1185">Reference proteome</keyword>
<dbReference type="InterPro" id="IPR020019">
    <property type="entry name" value="AcTrfase_PglD-like"/>
</dbReference>
<evidence type="ECO:0000256" key="3">
    <source>
        <dbReference type="ARBA" id="ARBA00022737"/>
    </source>
</evidence>
<dbReference type="EMBL" id="QURB01000003">
    <property type="protein sequence ID" value="RFC54851.1"/>
    <property type="molecule type" value="Genomic_DNA"/>
</dbReference>
<evidence type="ECO:0000256" key="5">
    <source>
        <dbReference type="PIRSR" id="PIRSR620019-1"/>
    </source>
</evidence>
<feature type="domain" description="PglD N-terminal" evidence="7">
    <location>
        <begin position="8"/>
        <end position="81"/>
    </location>
</feature>
<accession>A0A3E1EZ57</accession>
<dbReference type="Gene3D" id="2.160.10.10">
    <property type="entry name" value="Hexapeptide repeat proteins"/>
    <property type="match status" value="1"/>
</dbReference>
<keyword evidence="4" id="KW-0012">Acyltransferase</keyword>
<dbReference type="SUPFAM" id="SSF51161">
    <property type="entry name" value="Trimeric LpxA-like enzymes"/>
    <property type="match status" value="1"/>
</dbReference>
<dbReference type="Pfam" id="PF00132">
    <property type="entry name" value="Hexapep"/>
    <property type="match status" value="1"/>
</dbReference>
<feature type="binding site" evidence="6">
    <location>
        <position position="69"/>
    </location>
    <ligand>
        <name>substrate</name>
    </ligand>
</feature>
<dbReference type="AlphaFoldDB" id="A0A3E1EZ57"/>
<dbReference type="Proteomes" id="UP000257127">
    <property type="component" value="Unassembled WGS sequence"/>
</dbReference>
<dbReference type="InterPro" id="IPR041561">
    <property type="entry name" value="PglD_N"/>
</dbReference>
<feature type="binding site" evidence="6">
    <location>
        <position position="146"/>
    </location>
    <ligand>
        <name>acetyl-CoA</name>
        <dbReference type="ChEBI" id="CHEBI:57288"/>
    </ligand>
</feature>
<evidence type="ECO:0000256" key="4">
    <source>
        <dbReference type="ARBA" id="ARBA00023315"/>
    </source>
</evidence>
<feature type="active site" description="Proton acceptor" evidence="5">
    <location>
        <position position="137"/>
    </location>
</feature>
<dbReference type="Pfam" id="PF17836">
    <property type="entry name" value="PglD_N"/>
    <property type="match status" value="1"/>
</dbReference>
<evidence type="ECO:0000256" key="1">
    <source>
        <dbReference type="ARBA" id="ARBA00007274"/>
    </source>
</evidence>
<organism evidence="8 9">
    <name type="scientific">Brumimicrobium aurantiacum</name>
    <dbReference type="NCBI Taxonomy" id="1737063"/>
    <lineage>
        <taxon>Bacteria</taxon>
        <taxon>Pseudomonadati</taxon>
        <taxon>Bacteroidota</taxon>
        <taxon>Flavobacteriia</taxon>
        <taxon>Flavobacteriales</taxon>
        <taxon>Crocinitomicaceae</taxon>
        <taxon>Brumimicrobium</taxon>
    </lineage>
</organism>
<keyword evidence="3" id="KW-0677">Repeat</keyword>
<dbReference type="PANTHER" id="PTHR43300:SF7">
    <property type="entry name" value="UDP-N-ACETYLBACILLOSAMINE N-ACETYLTRANSFERASE"/>
    <property type="match status" value="1"/>
</dbReference>
<keyword evidence="2" id="KW-0808">Transferase</keyword>
<dbReference type="Gene3D" id="3.40.50.20">
    <property type="match status" value="1"/>
</dbReference>
<dbReference type="NCBIfam" id="TIGR03570">
    <property type="entry name" value="NeuD_NnaD"/>
    <property type="match status" value="1"/>
</dbReference>
<dbReference type="PANTHER" id="PTHR43300">
    <property type="entry name" value="ACETYLTRANSFERASE"/>
    <property type="match status" value="1"/>
</dbReference>
<comment type="caution">
    <text evidence="8">The sequence shown here is derived from an EMBL/GenBank/DDBJ whole genome shotgun (WGS) entry which is preliminary data.</text>
</comment>
<dbReference type="InterPro" id="IPR001451">
    <property type="entry name" value="Hexapep"/>
</dbReference>
<dbReference type="InterPro" id="IPR018357">
    <property type="entry name" value="Hexapep_transf_CS"/>
</dbReference>
<sequence length="208" mass="21962">MNINPHSKIAFIGYSGHAFVCIETAQAMNLDILGYHEFVEASNNPYNLSFLDIEEKFEQHDALLFGSIGDNTIREKVYNKLIAVKENIFTTLQHPTAIVSKTATIGVNTLISAGAIVNPLTEIGIGCIINTGAIIEHECKVKDFAHIAPGAVLAGNVTVGERSFVGAGAVVRQGVTIGKDVIVGAGAVVVKDIPDGQTVVGNPAKLLV</sequence>
<proteinExistence type="inferred from homology"/>
<dbReference type="OrthoDB" id="9801697at2"/>
<evidence type="ECO:0000259" key="7">
    <source>
        <dbReference type="Pfam" id="PF17836"/>
    </source>
</evidence>
<reference evidence="8 9" key="1">
    <citation type="submission" date="2018-08" db="EMBL/GenBank/DDBJ databases">
        <title>The draft genome squence of Brumimicrobium sp. N62.</title>
        <authorList>
            <person name="Du Z.-J."/>
            <person name="Luo H.-R."/>
        </authorList>
    </citation>
    <scope>NUCLEOTIDE SEQUENCE [LARGE SCALE GENOMIC DNA]</scope>
    <source>
        <strain evidence="8 9">N62</strain>
    </source>
</reference>
<dbReference type="InterPro" id="IPR050179">
    <property type="entry name" value="Trans_hexapeptide_repeat"/>
</dbReference>
<evidence type="ECO:0000313" key="9">
    <source>
        <dbReference type="Proteomes" id="UP000257127"/>
    </source>
</evidence>
<evidence type="ECO:0000256" key="2">
    <source>
        <dbReference type="ARBA" id="ARBA00022679"/>
    </source>
</evidence>
<dbReference type="GO" id="GO:0016746">
    <property type="term" value="F:acyltransferase activity"/>
    <property type="evidence" value="ECO:0007669"/>
    <property type="project" value="UniProtKB-KW"/>
</dbReference>
<dbReference type="CDD" id="cd03360">
    <property type="entry name" value="LbH_AT_putative"/>
    <property type="match status" value="1"/>
</dbReference>
<dbReference type="PROSITE" id="PS00101">
    <property type="entry name" value="HEXAPEP_TRANSFERASES"/>
    <property type="match status" value="1"/>
</dbReference>
<dbReference type="InterPro" id="IPR011004">
    <property type="entry name" value="Trimer_LpxA-like_sf"/>
</dbReference>
<feature type="binding site" evidence="6">
    <location>
        <begin position="15"/>
        <end position="17"/>
    </location>
    <ligand>
        <name>substrate</name>
    </ligand>
</feature>
<evidence type="ECO:0000313" key="8">
    <source>
        <dbReference type="EMBL" id="RFC54851.1"/>
    </source>
</evidence>
<protein>
    <recommendedName>
        <fullName evidence="7">PglD N-terminal domain-containing protein</fullName>
    </recommendedName>
</protein>
<comment type="similarity">
    <text evidence="1">Belongs to the transferase hexapeptide repeat family.</text>
</comment>
<gene>
    <name evidence="8" type="ORF">DXU93_07295</name>
</gene>
<feature type="site" description="Increases basicity of active site His" evidence="5">
    <location>
        <position position="138"/>
    </location>
</feature>
<evidence type="ECO:0000256" key="6">
    <source>
        <dbReference type="PIRSR" id="PIRSR620019-2"/>
    </source>
</evidence>
<name>A0A3E1EZ57_9FLAO</name>